<evidence type="ECO:0000256" key="2">
    <source>
        <dbReference type="ARBA" id="ARBA00023125"/>
    </source>
</evidence>
<dbReference type="Gene3D" id="1.10.357.10">
    <property type="entry name" value="Tetracycline Repressor, domain 2"/>
    <property type="match status" value="1"/>
</dbReference>
<dbReference type="RefSeq" id="WP_124730153.1">
    <property type="nucleotide sequence ID" value="NZ_CBCSKC010000001.1"/>
</dbReference>
<dbReference type="AlphaFoldDB" id="A0A3G8LUY8"/>
<dbReference type="EMBL" id="CP034015">
    <property type="protein sequence ID" value="AZG72570.1"/>
    <property type="molecule type" value="Genomic_DNA"/>
</dbReference>
<dbReference type="InterPro" id="IPR001647">
    <property type="entry name" value="HTH_TetR"/>
</dbReference>
<gene>
    <name evidence="6" type="ORF">EGC82_07140</name>
</gene>
<dbReference type="Gene3D" id="1.10.10.60">
    <property type="entry name" value="Homeodomain-like"/>
    <property type="match status" value="1"/>
</dbReference>
<organism evidence="6 7">
    <name type="scientific">Shewanella livingstonensis</name>
    <dbReference type="NCBI Taxonomy" id="150120"/>
    <lineage>
        <taxon>Bacteria</taxon>
        <taxon>Pseudomonadati</taxon>
        <taxon>Pseudomonadota</taxon>
        <taxon>Gammaproteobacteria</taxon>
        <taxon>Alteromonadales</taxon>
        <taxon>Shewanellaceae</taxon>
        <taxon>Shewanella</taxon>
    </lineage>
</organism>
<evidence type="ECO:0000256" key="1">
    <source>
        <dbReference type="ARBA" id="ARBA00023015"/>
    </source>
</evidence>
<sequence length="205" mass="23003">MRHAEFNRETVLRAAMSTFLVNGYAKTSMQDLTKATGLHPGSIYCAFDNKKGLFIAAIEQYQQDRSEQFEQLFANERSAVDNLSDYLALILQECLSGDATQSCLLTKSLSEMGEQDEHIKQVTCQYLQLWHQSLAKVFDKAKTQQLIAQNSDSQFLAQYLVMGIYGLRTVAHTQPNGQVLQPLADKLLDDLLRNESLLGCTNISS</sequence>
<evidence type="ECO:0000259" key="5">
    <source>
        <dbReference type="PROSITE" id="PS50977"/>
    </source>
</evidence>
<dbReference type="PROSITE" id="PS01081">
    <property type="entry name" value="HTH_TETR_1"/>
    <property type="match status" value="1"/>
</dbReference>
<dbReference type="Proteomes" id="UP000278035">
    <property type="component" value="Chromosome"/>
</dbReference>
<dbReference type="PROSITE" id="PS50977">
    <property type="entry name" value="HTH_TETR_2"/>
    <property type="match status" value="1"/>
</dbReference>
<feature type="domain" description="HTH tetR-type" evidence="5">
    <location>
        <begin position="5"/>
        <end position="65"/>
    </location>
</feature>
<dbReference type="SUPFAM" id="SSF48498">
    <property type="entry name" value="Tetracyclin repressor-like, C-terminal domain"/>
    <property type="match status" value="1"/>
</dbReference>
<dbReference type="PANTHER" id="PTHR47506">
    <property type="entry name" value="TRANSCRIPTIONAL REGULATORY PROTEIN"/>
    <property type="match status" value="1"/>
</dbReference>
<keyword evidence="1" id="KW-0805">Transcription regulation</keyword>
<dbReference type="InterPro" id="IPR036271">
    <property type="entry name" value="Tet_transcr_reg_TetR-rel_C_sf"/>
</dbReference>
<dbReference type="InterPro" id="IPR009057">
    <property type="entry name" value="Homeodomain-like_sf"/>
</dbReference>
<keyword evidence="7" id="KW-1185">Reference proteome</keyword>
<reference evidence="7" key="1">
    <citation type="submission" date="2018-11" db="EMBL/GenBank/DDBJ databases">
        <title>Shewanella sp. M2.</title>
        <authorList>
            <person name="Hwang Y.J."/>
            <person name="Hwang C.Y."/>
        </authorList>
    </citation>
    <scope>NUCLEOTIDE SEQUENCE [LARGE SCALE GENOMIC DNA]</scope>
    <source>
        <strain evidence="7">LMG 19866</strain>
    </source>
</reference>
<protein>
    <submittedName>
        <fullName evidence="6">TetR/AcrR family transcriptional regulator</fullName>
    </submittedName>
</protein>
<dbReference type="PANTHER" id="PTHR47506:SF8">
    <property type="entry name" value="REPRESSOR OF PUTATIVE XENOBIOTIC REDUCTASE TETR FAMILY-RELATED"/>
    <property type="match status" value="1"/>
</dbReference>
<dbReference type="KEGG" id="slj:EGC82_07140"/>
<evidence type="ECO:0000313" key="6">
    <source>
        <dbReference type="EMBL" id="AZG72570.1"/>
    </source>
</evidence>
<dbReference type="Pfam" id="PF00440">
    <property type="entry name" value="TetR_N"/>
    <property type="match status" value="1"/>
</dbReference>
<evidence type="ECO:0000313" key="7">
    <source>
        <dbReference type="Proteomes" id="UP000278035"/>
    </source>
</evidence>
<feature type="DNA-binding region" description="H-T-H motif" evidence="4">
    <location>
        <begin position="28"/>
        <end position="47"/>
    </location>
</feature>
<keyword evidence="3" id="KW-0804">Transcription</keyword>
<evidence type="ECO:0000256" key="3">
    <source>
        <dbReference type="ARBA" id="ARBA00023163"/>
    </source>
</evidence>
<dbReference type="OrthoDB" id="270177at2"/>
<dbReference type="InterPro" id="IPR023772">
    <property type="entry name" value="DNA-bd_HTH_TetR-type_CS"/>
</dbReference>
<dbReference type="SUPFAM" id="SSF46689">
    <property type="entry name" value="Homeodomain-like"/>
    <property type="match status" value="1"/>
</dbReference>
<name>A0A3G8LUY8_9GAMM</name>
<keyword evidence="2 4" id="KW-0238">DNA-binding</keyword>
<evidence type="ECO:0000256" key="4">
    <source>
        <dbReference type="PROSITE-ProRule" id="PRU00335"/>
    </source>
</evidence>
<accession>A0A3G8LUY8</accession>
<dbReference type="GO" id="GO:0003677">
    <property type="term" value="F:DNA binding"/>
    <property type="evidence" value="ECO:0007669"/>
    <property type="project" value="UniProtKB-UniRule"/>
</dbReference>
<proteinExistence type="predicted"/>